<comment type="caution">
    <text evidence="1">The sequence shown here is derived from an EMBL/GenBank/DDBJ whole genome shotgun (WGS) entry which is preliminary data.</text>
</comment>
<accession>A0A2G0CJJ0</accession>
<proteinExistence type="predicted"/>
<evidence type="ECO:0000313" key="2">
    <source>
        <dbReference type="Proteomes" id="UP000226437"/>
    </source>
</evidence>
<keyword evidence="2" id="KW-1185">Reference proteome</keyword>
<name>A0A2G0CJJ0_9BACT</name>
<dbReference type="RefSeq" id="WP_099105114.1">
    <property type="nucleotide sequence ID" value="NZ_JAATJF010000001.1"/>
</dbReference>
<evidence type="ECO:0000313" key="1">
    <source>
        <dbReference type="EMBL" id="PHL00135.1"/>
    </source>
</evidence>
<dbReference type="Gene3D" id="3.40.30.10">
    <property type="entry name" value="Glutaredoxin"/>
    <property type="match status" value="1"/>
</dbReference>
<dbReference type="Proteomes" id="UP000226437">
    <property type="component" value="Unassembled WGS sequence"/>
</dbReference>
<dbReference type="AlphaFoldDB" id="A0A2G0CJJ0"/>
<organism evidence="1 2">
    <name type="scientific">Neolewinella marina</name>
    <dbReference type="NCBI Taxonomy" id="438751"/>
    <lineage>
        <taxon>Bacteria</taxon>
        <taxon>Pseudomonadati</taxon>
        <taxon>Bacteroidota</taxon>
        <taxon>Saprospiria</taxon>
        <taxon>Saprospirales</taxon>
        <taxon>Lewinellaceae</taxon>
        <taxon>Neolewinella</taxon>
    </lineage>
</organism>
<dbReference type="Pfam" id="PF11009">
    <property type="entry name" value="BrxC"/>
    <property type="match status" value="1"/>
</dbReference>
<protein>
    <submittedName>
        <fullName evidence="1">Bacillithiol system redox-active protein YtxJ</fullName>
    </submittedName>
</protein>
<dbReference type="InterPro" id="IPR022551">
    <property type="entry name" value="BrxC"/>
</dbReference>
<reference evidence="1 2" key="1">
    <citation type="submission" date="2017-10" db="EMBL/GenBank/DDBJ databases">
        <title>The draft genome sequence of Lewinella marina KCTC 32374.</title>
        <authorList>
            <person name="Wang K."/>
        </authorList>
    </citation>
    <scope>NUCLEOTIDE SEQUENCE [LARGE SCALE GENOMIC DNA]</scope>
    <source>
        <strain evidence="1 2">MKG-38</strain>
    </source>
</reference>
<dbReference type="EMBL" id="PDLO01000001">
    <property type="protein sequence ID" value="PHL00135.1"/>
    <property type="molecule type" value="Genomic_DNA"/>
</dbReference>
<sequence>MNWNSITSVHDIEAIIERSHTVPCLILKHSTSCPISSMAKNRLEKQWDIEGDALEPYYLDLIRYREVSNYIASEFGVRHESPQVLLIRDGRCVYDASHLDIRIDELRQTA</sequence>
<dbReference type="NCBIfam" id="TIGR04019">
    <property type="entry name" value="B_thiol_YtxJ"/>
    <property type="match status" value="1"/>
</dbReference>
<dbReference type="OrthoDB" id="677051at2"/>
<gene>
    <name evidence="1" type="primary">ytxJ</name>
    <name evidence="1" type="ORF">CGL56_03580</name>
</gene>